<dbReference type="AlphaFoldDB" id="A0A2T7PMU4"/>
<evidence type="ECO:0000256" key="2">
    <source>
        <dbReference type="ARBA" id="ARBA00022692"/>
    </source>
</evidence>
<name>A0A2T7PMU4_POMCA</name>
<feature type="domain" description="Receptor ligand binding region" evidence="8">
    <location>
        <begin position="97"/>
        <end position="173"/>
    </location>
</feature>
<dbReference type="PANTHER" id="PTHR24060">
    <property type="entry name" value="METABOTROPIC GLUTAMATE RECEPTOR"/>
    <property type="match status" value="1"/>
</dbReference>
<dbReference type="EMBL" id="PZQS01000003">
    <property type="protein sequence ID" value="PVD34741.1"/>
    <property type="molecule type" value="Genomic_DNA"/>
</dbReference>
<evidence type="ECO:0000313" key="10">
    <source>
        <dbReference type="Proteomes" id="UP000245119"/>
    </source>
</evidence>
<dbReference type="Pfam" id="PF01094">
    <property type="entry name" value="ANF_receptor"/>
    <property type="match status" value="2"/>
</dbReference>
<dbReference type="SUPFAM" id="SSF53822">
    <property type="entry name" value="Periplasmic binding protein-like I"/>
    <property type="match status" value="2"/>
</dbReference>
<dbReference type="GO" id="GO:0004930">
    <property type="term" value="F:G protein-coupled receptor activity"/>
    <property type="evidence" value="ECO:0007669"/>
    <property type="project" value="InterPro"/>
</dbReference>
<keyword evidence="5" id="KW-0675">Receptor</keyword>
<dbReference type="Proteomes" id="UP000245119">
    <property type="component" value="Linkage Group LG3"/>
</dbReference>
<accession>A0A2T7PMU4</accession>
<keyword evidence="6" id="KW-0325">Glycoprotein</keyword>
<evidence type="ECO:0000259" key="8">
    <source>
        <dbReference type="Pfam" id="PF01094"/>
    </source>
</evidence>
<evidence type="ECO:0000256" key="5">
    <source>
        <dbReference type="ARBA" id="ARBA00023170"/>
    </source>
</evidence>
<evidence type="ECO:0000256" key="6">
    <source>
        <dbReference type="ARBA" id="ARBA00023180"/>
    </source>
</evidence>
<keyword evidence="2" id="KW-0812">Transmembrane</keyword>
<evidence type="ECO:0000256" key="3">
    <source>
        <dbReference type="ARBA" id="ARBA00022989"/>
    </source>
</evidence>
<proteinExistence type="predicted"/>
<feature type="chain" id="PRO_5015550026" description="Receptor ligand binding region domain-containing protein" evidence="7">
    <location>
        <begin position="26"/>
        <end position="591"/>
    </location>
</feature>
<dbReference type="InterPro" id="IPR028082">
    <property type="entry name" value="Peripla_BP_I"/>
</dbReference>
<dbReference type="InterPro" id="IPR050726">
    <property type="entry name" value="mGluR"/>
</dbReference>
<sequence>MDITPGSLTVAVLGILALLFHPTFCQDQLTVLPGDVTFGGLLDVNELENGACGKFSPQSSQEVVAVTWFLQSLNNRNYIPGVKIGLLGPDGTESAMYTSRCLSSLPHNKRLLQVSGSATGMELSNNALYPNFFRVIPSDSTQVKVLEQLLVQLGWNYIAIAYDDDNYGRSRGRRTTATGKEQKYLCTCQVAQCDFTQSDCWDRRRQDVYSVEKTVSLYTGYHLKAAAVLAAFLKQQHTARCSGSNTSLCQDLIKLISDRTSLLQTLNDSVILLSEFRNEISEFANVTVTFDENGDINYRDKNYAVYNVQEDNRDLIFKQVATYADDKLTISESDTVFYTEAGSPLTWAQRPLAQCDVNHDCLQCVNDVANDVVFMEGYFYIVGILPIHEKSTQSALKCHRIKTITGADLAESLIFAVKQINKKEGMFKDILPNRRIGLLLINSCSSPLLVRQRLLDLHSGRLVLPDNSNRNSSFLLANIMGYVGAFFSGDSMAAADTLNDVGRPFVQVSAGSTSPYLSDRIKYPYFMRLVPSDNVQAQILLDLAVKLNSNYIQIIYDQTTEYAKGLVQKVEETLAQNYANVCIAQKIANHS</sequence>
<evidence type="ECO:0000256" key="4">
    <source>
        <dbReference type="ARBA" id="ARBA00023136"/>
    </source>
</evidence>
<comment type="subcellular location">
    <subcellularLocation>
        <location evidence="1">Membrane</location>
        <topology evidence="1">Multi-pass membrane protein</topology>
    </subcellularLocation>
</comment>
<evidence type="ECO:0000256" key="1">
    <source>
        <dbReference type="ARBA" id="ARBA00004141"/>
    </source>
</evidence>
<protein>
    <recommendedName>
        <fullName evidence="8">Receptor ligand binding region domain-containing protein</fullName>
    </recommendedName>
</protein>
<gene>
    <name evidence="9" type="ORF">C0Q70_06018</name>
</gene>
<dbReference type="Gene3D" id="3.40.50.2300">
    <property type="match status" value="4"/>
</dbReference>
<keyword evidence="7" id="KW-0732">Signal</keyword>
<reference evidence="9 10" key="1">
    <citation type="submission" date="2018-04" db="EMBL/GenBank/DDBJ databases">
        <title>The genome of golden apple snail Pomacea canaliculata provides insight into stress tolerance and invasive adaptation.</title>
        <authorList>
            <person name="Liu C."/>
            <person name="Liu B."/>
            <person name="Ren Y."/>
            <person name="Zhang Y."/>
            <person name="Wang H."/>
            <person name="Li S."/>
            <person name="Jiang F."/>
            <person name="Yin L."/>
            <person name="Zhang G."/>
            <person name="Qian W."/>
            <person name="Fan W."/>
        </authorList>
    </citation>
    <scope>NUCLEOTIDE SEQUENCE [LARGE SCALE GENOMIC DNA]</scope>
    <source>
        <strain evidence="9">SZHN2017</strain>
        <tissue evidence="9">Muscle</tissue>
    </source>
</reference>
<evidence type="ECO:0000313" key="9">
    <source>
        <dbReference type="EMBL" id="PVD34741.1"/>
    </source>
</evidence>
<feature type="domain" description="Receptor ligand binding region" evidence="8">
    <location>
        <begin position="411"/>
        <end position="586"/>
    </location>
</feature>
<keyword evidence="10" id="KW-1185">Reference proteome</keyword>
<dbReference type="OrthoDB" id="6143034at2759"/>
<feature type="signal peptide" evidence="7">
    <location>
        <begin position="1"/>
        <end position="25"/>
    </location>
</feature>
<dbReference type="GO" id="GO:0016020">
    <property type="term" value="C:membrane"/>
    <property type="evidence" value="ECO:0007669"/>
    <property type="project" value="UniProtKB-SubCell"/>
</dbReference>
<evidence type="ECO:0000256" key="7">
    <source>
        <dbReference type="SAM" id="SignalP"/>
    </source>
</evidence>
<keyword evidence="4" id="KW-0472">Membrane</keyword>
<comment type="caution">
    <text evidence="9">The sequence shown here is derived from an EMBL/GenBank/DDBJ whole genome shotgun (WGS) entry which is preliminary data.</text>
</comment>
<keyword evidence="3" id="KW-1133">Transmembrane helix</keyword>
<dbReference type="InterPro" id="IPR000337">
    <property type="entry name" value="GPCR_3"/>
</dbReference>
<organism evidence="9 10">
    <name type="scientific">Pomacea canaliculata</name>
    <name type="common">Golden apple snail</name>
    <dbReference type="NCBI Taxonomy" id="400727"/>
    <lineage>
        <taxon>Eukaryota</taxon>
        <taxon>Metazoa</taxon>
        <taxon>Spiralia</taxon>
        <taxon>Lophotrochozoa</taxon>
        <taxon>Mollusca</taxon>
        <taxon>Gastropoda</taxon>
        <taxon>Caenogastropoda</taxon>
        <taxon>Architaenioglossa</taxon>
        <taxon>Ampullarioidea</taxon>
        <taxon>Ampullariidae</taxon>
        <taxon>Pomacea</taxon>
    </lineage>
</organism>
<dbReference type="InterPro" id="IPR001828">
    <property type="entry name" value="ANF_lig-bd_rcpt"/>
</dbReference>
<dbReference type="PRINTS" id="PR00248">
    <property type="entry name" value="GPCRMGR"/>
</dbReference>